<dbReference type="Pfam" id="PF02272">
    <property type="entry name" value="DHHA1"/>
    <property type="match status" value="1"/>
</dbReference>
<keyword evidence="3" id="KW-0540">Nuclease</keyword>
<evidence type="ECO:0000256" key="2">
    <source>
        <dbReference type="ARBA" id="ARBA00019841"/>
    </source>
</evidence>
<dbReference type="PANTHER" id="PTHR30255">
    <property type="entry name" value="SINGLE-STRANDED-DNA-SPECIFIC EXONUCLEASE RECJ"/>
    <property type="match status" value="1"/>
</dbReference>
<dbReference type="GO" id="GO:0006310">
    <property type="term" value="P:DNA recombination"/>
    <property type="evidence" value="ECO:0007669"/>
    <property type="project" value="InterPro"/>
</dbReference>
<evidence type="ECO:0000259" key="8">
    <source>
        <dbReference type="Pfam" id="PF02272"/>
    </source>
</evidence>
<dbReference type="GO" id="GO:0006281">
    <property type="term" value="P:DNA repair"/>
    <property type="evidence" value="ECO:0007669"/>
    <property type="project" value="InterPro"/>
</dbReference>
<evidence type="ECO:0000259" key="7">
    <source>
        <dbReference type="Pfam" id="PF01368"/>
    </source>
</evidence>
<evidence type="ECO:0000259" key="9">
    <source>
        <dbReference type="Pfam" id="PF17768"/>
    </source>
</evidence>
<feature type="domain" description="DHHA1" evidence="8">
    <location>
        <begin position="362"/>
        <end position="454"/>
    </location>
</feature>
<feature type="domain" description="DDH" evidence="7">
    <location>
        <begin position="72"/>
        <end position="232"/>
    </location>
</feature>
<dbReference type="InterPro" id="IPR001667">
    <property type="entry name" value="DDH_dom"/>
</dbReference>
<accession>A0A5E4PI84</accession>
<dbReference type="GO" id="GO:0003676">
    <property type="term" value="F:nucleic acid binding"/>
    <property type="evidence" value="ECO:0007669"/>
    <property type="project" value="InterPro"/>
</dbReference>
<dbReference type="InterPro" id="IPR051673">
    <property type="entry name" value="SSDNA_exonuclease_RecJ"/>
</dbReference>
<keyword evidence="4" id="KW-0378">Hydrolase</keyword>
<dbReference type="KEGG" id="asip:AQUSIP_15840"/>
<feature type="coiled-coil region" evidence="6">
    <location>
        <begin position="314"/>
        <end position="341"/>
    </location>
</feature>
<dbReference type="Pfam" id="PF01368">
    <property type="entry name" value="DHH"/>
    <property type="match status" value="1"/>
</dbReference>
<keyword evidence="5 10" id="KW-0269">Exonuclease</keyword>
<evidence type="ECO:0000256" key="1">
    <source>
        <dbReference type="ARBA" id="ARBA00005915"/>
    </source>
</evidence>
<dbReference type="RefSeq" id="WP_148339504.1">
    <property type="nucleotide sequence ID" value="NZ_LR699119.1"/>
</dbReference>
<evidence type="ECO:0000256" key="3">
    <source>
        <dbReference type="ARBA" id="ARBA00022722"/>
    </source>
</evidence>
<name>A0A5E4PI84_9COXI</name>
<evidence type="ECO:0000313" key="10">
    <source>
        <dbReference type="EMBL" id="VVC76275.1"/>
    </source>
</evidence>
<keyword evidence="6" id="KW-0175">Coiled coil</keyword>
<evidence type="ECO:0000256" key="6">
    <source>
        <dbReference type="SAM" id="Coils"/>
    </source>
</evidence>
<dbReference type="Proteomes" id="UP000324194">
    <property type="component" value="Chromosome 1"/>
</dbReference>
<dbReference type="Gene3D" id="3.90.1640.30">
    <property type="match status" value="1"/>
</dbReference>
<dbReference type="InterPro" id="IPR038763">
    <property type="entry name" value="DHH_sf"/>
</dbReference>
<dbReference type="AlphaFoldDB" id="A0A5E4PI84"/>
<comment type="similarity">
    <text evidence="1">Belongs to the RecJ family.</text>
</comment>
<proteinExistence type="inferred from homology"/>
<reference evidence="10 11" key="1">
    <citation type="submission" date="2019-08" db="EMBL/GenBank/DDBJ databases">
        <authorList>
            <person name="Guy L."/>
        </authorList>
    </citation>
    <scope>NUCLEOTIDE SEQUENCE [LARGE SCALE GENOMIC DNA]</scope>
    <source>
        <strain evidence="10 11">SGT-108</strain>
    </source>
</reference>
<keyword evidence="11" id="KW-1185">Reference proteome</keyword>
<dbReference type="InterPro" id="IPR004610">
    <property type="entry name" value="RecJ"/>
</dbReference>
<evidence type="ECO:0000313" key="11">
    <source>
        <dbReference type="Proteomes" id="UP000324194"/>
    </source>
</evidence>
<organism evidence="10 11">
    <name type="scientific">Aquicella siphonis</name>
    <dbReference type="NCBI Taxonomy" id="254247"/>
    <lineage>
        <taxon>Bacteria</taxon>
        <taxon>Pseudomonadati</taxon>
        <taxon>Pseudomonadota</taxon>
        <taxon>Gammaproteobacteria</taxon>
        <taxon>Legionellales</taxon>
        <taxon>Coxiellaceae</taxon>
        <taxon>Aquicella</taxon>
    </lineage>
</organism>
<dbReference type="SUPFAM" id="SSF64182">
    <property type="entry name" value="DHH phosphoesterases"/>
    <property type="match status" value="1"/>
</dbReference>
<evidence type="ECO:0000256" key="5">
    <source>
        <dbReference type="ARBA" id="ARBA00022839"/>
    </source>
</evidence>
<dbReference type="InterPro" id="IPR041122">
    <property type="entry name" value="RecJ_OB"/>
</dbReference>
<dbReference type="GO" id="GO:0008409">
    <property type="term" value="F:5'-3' exonuclease activity"/>
    <property type="evidence" value="ECO:0007669"/>
    <property type="project" value="InterPro"/>
</dbReference>
<gene>
    <name evidence="10" type="primary">recJ</name>
    <name evidence="10" type="ORF">AQUSIP_15840</name>
</gene>
<dbReference type="PANTHER" id="PTHR30255:SF2">
    <property type="entry name" value="SINGLE-STRANDED-DNA-SPECIFIC EXONUCLEASE RECJ"/>
    <property type="match status" value="1"/>
</dbReference>
<dbReference type="FunFam" id="3.90.1640.30:FF:000001">
    <property type="entry name" value="Single-stranded-DNA-specific exonuclease RecJ"/>
    <property type="match status" value="1"/>
</dbReference>
<dbReference type="Pfam" id="PF17768">
    <property type="entry name" value="RecJ_OB"/>
    <property type="match status" value="1"/>
</dbReference>
<dbReference type="NCBIfam" id="TIGR00644">
    <property type="entry name" value="recJ"/>
    <property type="match status" value="1"/>
</dbReference>
<dbReference type="Gene3D" id="3.10.310.30">
    <property type="match status" value="1"/>
</dbReference>
<dbReference type="EMBL" id="LR699119">
    <property type="protein sequence ID" value="VVC76275.1"/>
    <property type="molecule type" value="Genomic_DNA"/>
</dbReference>
<protein>
    <recommendedName>
        <fullName evidence="2">Single-stranded-DNA-specific exonuclease RecJ</fullName>
    </recommendedName>
</protein>
<dbReference type="InterPro" id="IPR003156">
    <property type="entry name" value="DHHA1_dom"/>
</dbReference>
<sequence>MQKHIIRREYNQEHADALRDVHPLLRRVYAARQVRSAHELDRTLDSLLPYDSLKGMDEAVSLLAEAVRGNHKILIVGDFDADGATSTAVAVRALRSFGADNVQYLVPNRFAYGYGLTPELVSAAGNFQPQMIVTVDNGIANHAGVETAKSLGMRVIVTDHHLPATTLPPADAIVNPNQPADPFPSKNLAGVGVIFYVMLALRRYLSNASWFETRNIPEPNMSRLLDLVALGTVADLVQLDHNNRILVHQGLRRIRAGQCIPGIIALLELSGRDYARAVASDLGFAVAARLNAAGRLDDMSLGIECLLCDDTVRVRSIARTLDELNEERKHIESDMQAQAIAALNKLHDNLQTALPKGICLSDAAWHQGVIGILASRIKDRYHRPVIVFAPGQDNEWKGSARSISGLHIRDTLALIDAQYPGLIIKFGGHAMAAGLTIPGHGLEKFSQAFDEAVARQVTEAQLQHALMSDGELTHEEFTLEVAGLLRDSGPWGQAFPEPLFDDVFNVLEQRIIGDKHLKLRLAKGDKIMDAVAFFIDTQQWPDHRCQSIRAAYRLDVNEYKGRRKIQLVIEHMECAD</sequence>
<feature type="domain" description="RecJ OB" evidence="9">
    <location>
        <begin position="469"/>
        <end position="571"/>
    </location>
</feature>
<dbReference type="OrthoDB" id="9809852at2"/>
<evidence type="ECO:0000256" key="4">
    <source>
        <dbReference type="ARBA" id="ARBA00022801"/>
    </source>
</evidence>